<organism evidence="1 2">
    <name type="scientific">Candidatus Roizmanbacteria bacterium CG_4_10_14_0_8_um_filter_39_9</name>
    <dbReference type="NCBI Taxonomy" id="1974829"/>
    <lineage>
        <taxon>Bacteria</taxon>
        <taxon>Candidatus Roizmaniibacteriota</taxon>
    </lineage>
</organism>
<evidence type="ECO:0000313" key="2">
    <source>
        <dbReference type="Proteomes" id="UP000230108"/>
    </source>
</evidence>
<dbReference type="Proteomes" id="UP000230108">
    <property type="component" value="Unassembled WGS sequence"/>
</dbReference>
<comment type="caution">
    <text evidence="1">The sequence shown here is derived from an EMBL/GenBank/DDBJ whole genome shotgun (WGS) entry which is preliminary data.</text>
</comment>
<accession>A0A2M7QDT0</accession>
<dbReference type="AlphaFoldDB" id="A0A2M7QDT0"/>
<name>A0A2M7QDT0_9BACT</name>
<evidence type="ECO:0000313" key="1">
    <source>
        <dbReference type="EMBL" id="PIY69379.1"/>
    </source>
</evidence>
<gene>
    <name evidence="1" type="ORF">COY90_00970</name>
</gene>
<sequence length="113" mass="12800">MGATQILQSYWDKTYKDKVKQKLKVGQADRRVLLDALVGFGLIVIDNTKYSGSCTKWEFKYVIKAACANAGGSCEPYNYCYTICNNYNKYSGQNNNCNNVKDLFVPGSYCQFK</sequence>
<reference evidence="2" key="1">
    <citation type="submission" date="2017-09" db="EMBL/GenBank/DDBJ databases">
        <title>Depth-based differentiation of microbial function through sediment-hosted aquifers and enrichment of novel symbionts in the deep terrestrial subsurface.</title>
        <authorList>
            <person name="Probst A.J."/>
            <person name="Ladd B."/>
            <person name="Jarett J.K."/>
            <person name="Geller-Mcgrath D.E."/>
            <person name="Sieber C.M.K."/>
            <person name="Emerson J.B."/>
            <person name="Anantharaman K."/>
            <person name="Thomas B.C."/>
            <person name="Malmstrom R."/>
            <person name="Stieglmeier M."/>
            <person name="Klingl A."/>
            <person name="Woyke T."/>
            <person name="Ryan C.M."/>
            <person name="Banfield J.F."/>
        </authorList>
    </citation>
    <scope>NUCLEOTIDE SEQUENCE [LARGE SCALE GENOMIC DNA]</scope>
</reference>
<dbReference type="EMBL" id="PFLF01000027">
    <property type="protein sequence ID" value="PIY69379.1"/>
    <property type="molecule type" value="Genomic_DNA"/>
</dbReference>
<protein>
    <submittedName>
        <fullName evidence="1">Uncharacterized protein</fullName>
    </submittedName>
</protein>
<proteinExistence type="predicted"/>